<dbReference type="AlphaFoldDB" id="A0A1V4SFI2"/>
<organism evidence="1 2">
    <name type="scientific">Ruminiclostridium hungatei</name>
    <name type="common">Clostridium hungatei</name>
    <dbReference type="NCBI Taxonomy" id="48256"/>
    <lineage>
        <taxon>Bacteria</taxon>
        <taxon>Bacillati</taxon>
        <taxon>Bacillota</taxon>
        <taxon>Clostridia</taxon>
        <taxon>Eubacteriales</taxon>
        <taxon>Oscillospiraceae</taxon>
        <taxon>Ruminiclostridium</taxon>
    </lineage>
</organism>
<protein>
    <submittedName>
        <fullName evidence="1">Uncharacterized protein</fullName>
    </submittedName>
</protein>
<comment type="caution">
    <text evidence="1">The sequence shown here is derived from an EMBL/GenBank/DDBJ whole genome shotgun (WGS) entry which is preliminary data.</text>
</comment>
<dbReference type="RefSeq" id="WP_080066310.1">
    <property type="nucleotide sequence ID" value="NZ_MZGX01000032.1"/>
</dbReference>
<sequence>MKLRITRKELEELTLEQRQNLCDLWIPHIYDTVVANVCVDAAEEKYEQIIYVIGGIKLLKHNDMLLYDLKFMADETVKIKEDDDSFSGGIEADRIEGTDAAEASGDSSEEEPEEEFSFDEDFNFEFQRPEAYIKQDCLPLLDIGQMVDILERKNFGEGDFYLSAAIGDYVLEMGKNNISGSTSYDQNNKEIELCDILWESVKATL</sequence>
<name>A0A1V4SFI2_RUMHU</name>
<accession>A0A1V4SFI2</accession>
<evidence type="ECO:0000313" key="1">
    <source>
        <dbReference type="EMBL" id="OPX42225.1"/>
    </source>
</evidence>
<evidence type="ECO:0000313" key="2">
    <source>
        <dbReference type="Proteomes" id="UP000191554"/>
    </source>
</evidence>
<gene>
    <name evidence="1" type="ORF">CLHUN_38750</name>
</gene>
<proteinExistence type="predicted"/>
<dbReference type="EMBL" id="MZGX01000032">
    <property type="protein sequence ID" value="OPX42225.1"/>
    <property type="molecule type" value="Genomic_DNA"/>
</dbReference>
<dbReference type="Proteomes" id="UP000191554">
    <property type="component" value="Unassembled WGS sequence"/>
</dbReference>
<reference evidence="1 2" key="1">
    <citation type="submission" date="2017-03" db="EMBL/GenBank/DDBJ databases">
        <title>Genome sequence of Clostridium hungatei DSM 14427.</title>
        <authorList>
            <person name="Poehlein A."/>
            <person name="Daniel R."/>
        </authorList>
    </citation>
    <scope>NUCLEOTIDE SEQUENCE [LARGE SCALE GENOMIC DNA]</scope>
    <source>
        <strain evidence="1 2">DSM 14427</strain>
    </source>
</reference>
<keyword evidence="2" id="KW-1185">Reference proteome</keyword>
<dbReference type="OrthoDB" id="2082956at2"/>